<keyword evidence="5" id="KW-0598">Phosphotransferase system</keyword>
<dbReference type="PROSITE" id="PS00369">
    <property type="entry name" value="PTS_HPR_HIS"/>
    <property type="match status" value="1"/>
</dbReference>
<sequence>MIERKVVLKNRTGLHARPASELVAFAKELPCRVYLEHNGKKAAADSILQLLALGAKEGSELVLSADGEGDKHSVEKLEAFLAILEG</sequence>
<dbReference type="InterPro" id="IPR001020">
    <property type="entry name" value="PTS_HPr_His_P_site"/>
</dbReference>
<dbReference type="CDD" id="cd00367">
    <property type="entry name" value="PTS-HPr_like"/>
    <property type="match status" value="1"/>
</dbReference>
<evidence type="ECO:0000256" key="2">
    <source>
        <dbReference type="ARBA" id="ARBA00004496"/>
    </source>
</evidence>
<reference evidence="7 8" key="1">
    <citation type="submission" date="2018-10" db="EMBL/GenBank/DDBJ databases">
        <title>Draft Genome Sequence of Anaerotignum sp. KCTC 15736.</title>
        <authorList>
            <person name="Choi S.H."/>
            <person name="Kim J.S."/>
            <person name="Kang S.W."/>
            <person name="Lee J.S."/>
            <person name="Park S.H."/>
        </authorList>
    </citation>
    <scope>NUCLEOTIDE SEQUENCE [LARGE SCALE GENOMIC DNA]</scope>
    <source>
        <strain evidence="7 8">KCTC 15736</strain>
    </source>
</reference>
<dbReference type="SUPFAM" id="SSF55594">
    <property type="entry name" value="HPr-like"/>
    <property type="match status" value="1"/>
</dbReference>
<dbReference type="PANTHER" id="PTHR33705:SF2">
    <property type="entry name" value="PHOSPHOCARRIER PROTEIN NPR"/>
    <property type="match status" value="1"/>
</dbReference>
<proteinExistence type="predicted"/>
<dbReference type="InterPro" id="IPR035895">
    <property type="entry name" value="HPr-like_sf"/>
</dbReference>
<dbReference type="NCBIfam" id="TIGR01003">
    <property type="entry name" value="PTS_HPr_family"/>
    <property type="match status" value="1"/>
</dbReference>
<comment type="caution">
    <text evidence="7">The sequence shown here is derived from an EMBL/GenBank/DDBJ whole genome shotgun (WGS) entry which is preliminary data.</text>
</comment>
<dbReference type="PROSITE" id="PS00589">
    <property type="entry name" value="PTS_HPR_SER"/>
    <property type="match status" value="1"/>
</dbReference>
<comment type="subcellular location">
    <subcellularLocation>
        <location evidence="2">Cytoplasm</location>
    </subcellularLocation>
</comment>
<comment type="function">
    <text evidence="1">General (non sugar-specific) component of the phosphoenolpyruvate-dependent sugar phosphotransferase system (sugar PTS). This major carbohydrate active-transport system catalyzes the phosphorylation of incoming sugar substrates concomitantly with their translocation across the cell membrane. The phosphoryl group from phosphoenolpyruvate (PEP) is transferred to the phosphoryl carrier protein HPr by enzyme I. Phospho-HPr then transfers it to the PTS EIIA domain.</text>
</comment>
<organism evidence="7 8">
    <name type="scientific">Anaerotignum faecicola</name>
    <dbReference type="NCBI Taxonomy" id="2358141"/>
    <lineage>
        <taxon>Bacteria</taxon>
        <taxon>Bacillati</taxon>
        <taxon>Bacillota</taxon>
        <taxon>Clostridia</taxon>
        <taxon>Lachnospirales</taxon>
        <taxon>Anaerotignaceae</taxon>
        <taxon>Anaerotignum</taxon>
    </lineage>
</organism>
<dbReference type="InterPro" id="IPR050399">
    <property type="entry name" value="HPr"/>
</dbReference>
<evidence type="ECO:0000256" key="4">
    <source>
        <dbReference type="ARBA" id="ARBA00022490"/>
    </source>
</evidence>
<evidence type="ECO:0000256" key="5">
    <source>
        <dbReference type="ARBA" id="ARBA00022683"/>
    </source>
</evidence>
<dbReference type="GO" id="GO:0005737">
    <property type="term" value="C:cytoplasm"/>
    <property type="evidence" value="ECO:0007669"/>
    <property type="project" value="UniProtKB-SubCell"/>
</dbReference>
<evidence type="ECO:0000313" key="7">
    <source>
        <dbReference type="EMBL" id="GCB28783.1"/>
    </source>
</evidence>
<dbReference type="InterPro" id="IPR002114">
    <property type="entry name" value="PTS_HPr_Ser_P_site"/>
</dbReference>
<name>A0A401LB48_9FIRM</name>
<dbReference type="Pfam" id="PF00381">
    <property type="entry name" value="PTS-HPr"/>
    <property type="match status" value="1"/>
</dbReference>
<dbReference type="PRINTS" id="PR00107">
    <property type="entry name" value="PHOSPHOCPHPR"/>
</dbReference>
<keyword evidence="4" id="KW-0963">Cytoplasm</keyword>
<dbReference type="InterPro" id="IPR000032">
    <property type="entry name" value="HPr-like"/>
</dbReference>
<dbReference type="GO" id="GO:0009401">
    <property type="term" value="P:phosphoenolpyruvate-dependent sugar phosphotransferase system"/>
    <property type="evidence" value="ECO:0007669"/>
    <property type="project" value="UniProtKB-KW"/>
</dbReference>
<dbReference type="OrthoDB" id="9809047at2"/>
<dbReference type="AlphaFoldDB" id="A0A401LB48"/>
<dbReference type="Proteomes" id="UP000287361">
    <property type="component" value="Unassembled WGS sequence"/>
</dbReference>
<evidence type="ECO:0000313" key="8">
    <source>
        <dbReference type="Proteomes" id="UP000287361"/>
    </source>
</evidence>
<dbReference type="Gene3D" id="3.30.1340.10">
    <property type="entry name" value="HPr-like"/>
    <property type="match status" value="1"/>
</dbReference>
<dbReference type="EMBL" id="BHVZ01000001">
    <property type="protein sequence ID" value="GCB28783.1"/>
    <property type="molecule type" value="Genomic_DNA"/>
</dbReference>
<accession>A0A401LB48</accession>
<dbReference type="PANTHER" id="PTHR33705">
    <property type="entry name" value="PHOSPHOCARRIER PROTEIN HPR"/>
    <property type="match status" value="1"/>
</dbReference>
<evidence type="ECO:0000256" key="1">
    <source>
        <dbReference type="ARBA" id="ARBA00003681"/>
    </source>
</evidence>
<evidence type="ECO:0000256" key="3">
    <source>
        <dbReference type="ARBA" id="ARBA00020422"/>
    </source>
</evidence>
<gene>
    <name evidence="7" type="ORF">KGMB03357_04440</name>
</gene>
<evidence type="ECO:0000259" key="6">
    <source>
        <dbReference type="PROSITE" id="PS51350"/>
    </source>
</evidence>
<keyword evidence="8" id="KW-1185">Reference proteome</keyword>
<feature type="domain" description="HPr" evidence="6">
    <location>
        <begin position="1"/>
        <end position="86"/>
    </location>
</feature>
<protein>
    <recommendedName>
        <fullName evidence="3">Phosphocarrier protein HPr</fullName>
    </recommendedName>
</protein>
<dbReference type="PROSITE" id="PS51350">
    <property type="entry name" value="PTS_HPR_DOM"/>
    <property type="match status" value="1"/>
</dbReference>